<evidence type="ECO:0008006" key="4">
    <source>
        <dbReference type="Google" id="ProtNLM"/>
    </source>
</evidence>
<dbReference type="GeneID" id="25569575"/>
<feature type="transmembrane region" description="Helical" evidence="1">
    <location>
        <begin position="531"/>
        <end position="551"/>
    </location>
</feature>
<dbReference type="Proteomes" id="UP000054408">
    <property type="component" value="Unassembled WGS sequence"/>
</dbReference>
<dbReference type="RefSeq" id="XP_013761770.1">
    <property type="nucleotide sequence ID" value="XM_013906316.1"/>
</dbReference>
<dbReference type="OrthoDB" id="538624at2759"/>
<feature type="transmembrane region" description="Helical" evidence="1">
    <location>
        <begin position="558"/>
        <end position="579"/>
    </location>
</feature>
<protein>
    <recommendedName>
        <fullName evidence="4">TRP C-terminal domain-containing protein</fullName>
    </recommendedName>
</protein>
<sequence length="640" mass="69778">MVLSRTRALASDTPFRPDGLYVVEVEIFSDPRDAAPVTISRINADFKTETSLSFVSPSSNKTGYHKMAFRELGAAGAAPVPLASLLTYVEHQCYDEGFVWYGRQCQPCSNFKGAYCPGGARFWPRAGYWSPSETVPPTMCRLPAACPGAMGEDDKYPPRMDDDGVRMTMQCAKGYADEFCSTCEDEYYQEYGVCRACGSDASVKAEVALMLIVASVYFIVVLGSLFLFSAQTLVSVVSVLVAAQQMVIVCKVGLQQLSGSMTSPIFPTIVRVLSIINFEIEVVKPGCSVGALSFVSLYTGTVVIVVLAGFMFIAVVWVRTHSCLARSAHRATSVLNLPTLRNELSSSSSSSSSMVLDGNSSIYGSSIPHHEAFARSNARLVASLRSGTATSLNTTQLLQERLEDSRTVGRTPLSRKDIMRSRSKHAIMILFALSYLQLSLRTLEALNCIKVGDGSLRLVAEMRVTCYEGEHLRAAVLAWIILVGVCVAFPVWMCMTGIQMYRALRALNMVVIDVAMEAYGFLLHGLKPPFFWFRALQFVSTFAFVAETVFLGESGPRIFATIVNFTVTMLVVAILDPFIHELHTLLSIGSGLASSGQLMYYLYQEDETLFGISVGFQIVTIAVAVAAIVFHVSCSTTSPS</sequence>
<gene>
    <name evidence="2" type="ORF">AMSG_11660</name>
</gene>
<dbReference type="AlphaFoldDB" id="A0A0L0DS10"/>
<evidence type="ECO:0000256" key="1">
    <source>
        <dbReference type="SAM" id="Phobius"/>
    </source>
</evidence>
<feature type="transmembrane region" description="Helical" evidence="1">
    <location>
        <begin position="610"/>
        <end position="632"/>
    </location>
</feature>
<dbReference type="PANTHER" id="PTHR11319:SF35">
    <property type="entry name" value="OUTER MEMBRANE PROTEIN PMPC-RELATED"/>
    <property type="match status" value="1"/>
</dbReference>
<keyword evidence="1" id="KW-0812">Transmembrane</keyword>
<keyword evidence="1" id="KW-1133">Transmembrane helix</keyword>
<name>A0A0L0DS10_THETB</name>
<evidence type="ECO:0000313" key="2">
    <source>
        <dbReference type="EMBL" id="KNC54831.1"/>
    </source>
</evidence>
<keyword evidence="3" id="KW-1185">Reference proteome</keyword>
<reference evidence="2 3" key="1">
    <citation type="submission" date="2010-05" db="EMBL/GenBank/DDBJ databases">
        <title>The Genome Sequence of Thecamonas trahens ATCC 50062.</title>
        <authorList>
            <consortium name="The Broad Institute Genome Sequencing Platform"/>
            <person name="Russ C."/>
            <person name="Cuomo C."/>
            <person name="Shea T."/>
            <person name="Young S.K."/>
            <person name="Zeng Q."/>
            <person name="Koehrsen M."/>
            <person name="Haas B."/>
            <person name="Borodovsky M."/>
            <person name="Guigo R."/>
            <person name="Alvarado L."/>
            <person name="Berlin A."/>
            <person name="Bochicchio J."/>
            <person name="Borenstein D."/>
            <person name="Chapman S."/>
            <person name="Chen Z."/>
            <person name="Freedman E."/>
            <person name="Gellesch M."/>
            <person name="Goldberg J."/>
            <person name="Griggs A."/>
            <person name="Gujja S."/>
            <person name="Heilman E."/>
            <person name="Heiman D."/>
            <person name="Hepburn T."/>
            <person name="Howarth C."/>
            <person name="Jen D."/>
            <person name="Larson L."/>
            <person name="Mehta T."/>
            <person name="Park D."/>
            <person name="Pearson M."/>
            <person name="Roberts A."/>
            <person name="Saif S."/>
            <person name="Shenoy N."/>
            <person name="Sisk P."/>
            <person name="Stolte C."/>
            <person name="Sykes S."/>
            <person name="Thomson T."/>
            <person name="Walk T."/>
            <person name="White J."/>
            <person name="Yandava C."/>
            <person name="Burger G."/>
            <person name="Gray M.W."/>
            <person name="Holland P.W.H."/>
            <person name="King N."/>
            <person name="Lang F.B.F."/>
            <person name="Roger A.J."/>
            <person name="Ruiz-Trillo I."/>
            <person name="Lander E."/>
            <person name="Nusbaum C."/>
        </authorList>
    </citation>
    <scope>NUCLEOTIDE SEQUENCE [LARGE SCALE GENOMIC DNA]</scope>
    <source>
        <strain evidence="2 3">ATCC 50062</strain>
    </source>
</reference>
<feature type="transmembrane region" description="Helical" evidence="1">
    <location>
        <begin position="472"/>
        <end position="494"/>
    </location>
</feature>
<proteinExistence type="predicted"/>
<organism evidence="2 3">
    <name type="scientific">Thecamonas trahens ATCC 50062</name>
    <dbReference type="NCBI Taxonomy" id="461836"/>
    <lineage>
        <taxon>Eukaryota</taxon>
        <taxon>Apusozoa</taxon>
        <taxon>Apusomonadida</taxon>
        <taxon>Apusomonadidae</taxon>
        <taxon>Thecamonas</taxon>
    </lineage>
</organism>
<dbReference type="PANTHER" id="PTHR11319">
    <property type="entry name" value="G PROTEIN-COUPLED RECEPTOR-RELATED"/>
    <property type="match status" value="1"/>
</dbReference>
<accession>A0A0L0DS10</accession>
<keyword evidence="1" id="KW-0472">Membrane</keyword>
<dbReference type="OMA" id="RERTHHM"/>
<evidence type="ECO:0000313" key="3">
    <source>
        <dbReference type="Proteomes" id="UP000054408"/>
    </source>
</evidence>
<dbReference type="EMBL" id="GL349438">
    <property type="protein sequence ID" value="KNC54831.1"/>
    <property type="molecule type" value="Genomic_DNA"/>
</dbReference>
<feature type="transmembrane region" description="Helical" evidence="1">
    <location>
        <begin position="295"/>
        <end position="318"/>
    </location>
</feature>
<feature type="transmembrane region" description="Helical" evidence="1">
    <location>
        <begin position="207"/>
        <end position="228"/>
    </location>
</feature>